<comment type="caution">
    <text evidence="4">The sequence shown here is derived from an EMBL/GenBank/DDBJ whole genome shotgun (WGS) entry which is preliminary data.</text>
</comment>
<dbReference type="InterPro" id="IPR032675">
    <property type="entry name" value="LRR_dom_sf"/>
</dbReference>
<gene>
    <name evidence="4" type="ORF">GPM918_LOCUS1801</name>
    <name evidence="5" type="ORF">SRO942_LOCUS1801</name>
</gene>
<dbReference type="PANTHER" id="PTHR48051">
    <property type="match status" value="1"/>
</dbReference>
<organism evidence="4 6">
    <name type="scientific">Didymodactylos carnosus</name>
    <dbReference type="NCBI Taxonomy" id="1234261"/>
    <lineage>
        <taxon>Eukaryota</taxon>
        <taxon>Metazoa</taxon>
        <taxon>Spiralia</taxon>
        <taxon>Gnathifera</taxon>
        <taxon>Rotifera</taxon>
        <taxon>Eurotatoria</taxon>
        <taxon>Bdelloidea</taxon>
        <taxon>Philodinida</taxon>
        <taxon>Philodinidae</taxon>
        <taxon>Didymodactylos</taxon>
    </lineage>
</organism>
<dbReference type="SUPFAM" id="SSF52058">
    <property type="entry name" value="L domain-like"/>
    <property type="match status" value="1"/>
</dbReference>
<evidence type="ECO:0000256" key="1">
    <source>
        <dbReference type="ARBA" id="ARBA00022614"/>
    </source>
</evidence>
<dbReference type="SMART" id="SM00369">
    <property type="entry name" value="LRR_TYP"/>
    <property type="match status" value="14"/>
</dbReference>
<evidence type="ECO:0000313" key="6">
    <source>
        <dbReference type="Proteomes" id="UP000663829"/>
    </source>
</evidence>
<dbReference type="EMBL" id="CAJNOQ010000180">
    <property type="protein sequence ID" value="CAF0768702.1"/>
    <property type="molecule type" value="Genomic_DNA"/>
</dbReference>
<evidence type="ECO:0000256" key="3">
    <source>
        <dbReference type="SAM" id="MobiDB-lite"/>
    </source>
</evidence>
<evidence type="ECO:0000313" key="5">
    <source>
        <dbReference type="EMBL" id="CAF3550528.1"/>
    </source>
</evidence>
<name>A0A813QIT1_9BILA</name>
<reference evidence="4" key="1">
    <citation type="submission" date="2021-02" db="EMBL/GenBank/DDBJ databases">
        <authorList>
            <person name="Nowell W R."/>
        </authorList>
    </citation>
    <scope>NUCLEOTIDE SEQUENCE</scope>
</reference>
<feature type="region of interest" description="Disordered" evidence="3">
    <location>
        <begin position="92"/>
        <end position="111"/>
    </location>
</feature>
<dbReference type="SUPFAM" id="SSF52075">
    <property type="entry name" value="Outer arm dynein light chain 1"/>
    <property type="match status" value="1"/>
</dbReference>
<dbReference type="SMART" id="SM00365">
    <property type="entry name" value="LRR_SD22"/>
    <property type="match status" value="5"/>
</dbReference>
<feature type="region of interest" description="Disordered" evidence="3">
    <location>
        <begin position="413"/>
        <end position="432"/>
    </location>
</feature>
<keyword evidence="6" id="KW-1185">Reference proteome</keyword>
<feature type="compositionally biased region" description="Basic and acidic residues" evidence="3">
    <location>
        <begin position="95"/>
        <end position="111"/>
    </location>
</feature>
<evidence type="ECO:0000313" key="4">
    <source>
        <dbReference type="EMBL" id="CAF0768702.1"/>
    </source>
</evidence>
<dbReference type="PRINTS" id="PR00019">
    <property type="entry name" value="LEURICHRPT"/>
</dbReference>
<dbReference type="FunFam" id="3.80.10.10:FF:000116">
    <property type="entry name" value="Leucine-rich repeat-containing protein 40"/>
    <property type="match status" value="1"/>
</dbReference>
<evidence type="ECO:0008006" key="7">
    <source>
        <dbReference type="Google" id="ProtNLM"/>
    </source>
</evidence>
<dbReference type="InterPro" id="IPR050216">
    <property type="entry name" value="LRR_domain-containing"/>
</dbReference>
<dbReference type="Pfam" id="PF00560">
    <property type="entry name" value="LRR_1"/>
    <property type="match status" value="2"/>
</dbReference>
<dbReference type="AlphaFoldDB" id="A0A813QIT1"/>
<dbReference type="Proteomes" id="UP000681722">
    <property type="component" value="Unassembled WGS sequence"/>
</dbReference>
<dbReference type="InterPro" id="IPR001611">
    <property type="entry name" value="Leu-rich_rpt"/>
</dbReference>
<proteinExistence type="predicted"/>
<sequence>MQPGPRTTTLGSTMAVNGRKSLQPLKSAINRRKQIDNVVHEDEEDNYLNIDKKQPPKSYLVKLIKGSRSNGILNLASRSLTDVPEEIFLDEIADDENRNQHSHTPDFSKQDNDREAWWNRMPLKSLDLSSNLLKTLPDSIGDLSYLVVLNLQNNQLEKIPDTIRTLLELEKLILSQNNLSVLPDGLFYISSLLTLNLSGNHLQKLSNKIGDLSYLQELDLSQNEFESFPKQIGYLTKLTKLNVSKNRLNSIPNEIGALYNLRSFEINHNQITQLPISFGDLINLEEFYCNSNRLSQFPCFAQCAKLKEIHLADNQLTQIDNVQLEPLLSLISLNIRGNKISILPEQICLLPNLERLDVTNNNLADLPSQIALNKKMKCISIIGNPLNKIRKDIMRLGTDAIMKYLRNRIADDDDNNERNKVASNNETEEEKKRRLYTEQHVVRSTGTFDFRLIQLNDCLLHLDLSNNIIQNLNPEVGRLKELRYLDLSNNRLSDLPNELKGLEQLQVINLAMNKFQRLPIVLYELKQIQDILANDNQLTELDANGLLKLSSTLCILNIRNNNIQKLPNELSKCQMLKSLDCVGNSFKLPRPATIAKGTQAILEYLRNQLIE</sequence>
<dbReference type="PROSITE" id="PS51450">
    <property type="entry name" value="LRR"/>
    <property type="match status" value="8"/>
</dbReference>
<dbReference type="InterPro" id="IPR003591">
    <property type="entry name" value="Leu-rich_rpt_typical-subtyp"/>
</dbReference>
<keyword evidence="1" id="KW-0433">Leucine-rich repeat</keyword>
<dbReference type="OrthoDB" id="660555at2759"/>
<dbReference type="GO" id="GO:0005737">
    <property type="term" value="C:cytoplasm"/>
    <property type="evidence" value="ECO:0007669"/>
    <property type="project" value="TreeGrafter"/>
</dbReference>
<dbReference type="Proteomes" id="UP000663829">
    <property type="component" value="Unassembled WGS sequence"/>
</dbReference>
<dbReference type="SMART" id="SM00364">
    <property type="entry name" value="LRR_BAC"/>
    <property type="match status" value="11"/>
</dbReference>
<evidence type="ECO:0000256" key="2">
    <source>
        <dbReference type="ARBA" id="ARBA00022737"/>
    </source>
</evidence>
<keyword evidence="2" id="KW-0677">Repeat</keyword>
<protein>
    <recommendedName>
        <fullName evidence="7">Leucine-rich repeat-containing protein 40</fullName>
    </recommendedName>
</protein>
<dbReference type="Pfam" id="PF13855">
    <property type="entry name" value="LRR_8"/>
    <property type="match status" value="4"/>
</dbReference>
<dbReference type="Gene3D" id="3.80.10.10">
    <property type="entry name" value="Ribonuclease Inhibitor"/>
    <property type="match status" value="4"/>
</dbReference>
<accession>A0A813QIT1</accession>
<dbReference type="PANTHER" id="PTHR48051:SF1">
    <property type="entry name" value="RAS SUPPRESSOR PROTEIN 1"/>
    <property type="match status" value="1"/>
</dbReference>
<dbReference type="EMBL" id="CAJOBC010000180">
    <property type="protein sequence ID" value="CAF3550528.1"/>
    <property type="molecule type" value="Genomic_DNA"/>
</dbReference>